<dbReference type="Pfam" id="PF02511">
    <property type="entry name" value="Thy1"/>
    <property type="match status" value="1"/>
</dbReference>
<dbReference type="Proteomes" id="UP000297591">
    <property type="component" value="Segment"/>
</dbReference>
<evidence type="ECO:0000313" key="2">
    <source>
        <dbReference type="Proteomes" id="UP000297591"/>
    </source>
</evidence>
<dbReference type="SUPFAM" id="SSF69796">
    <property type="entry name" value="Thymidylate synthase-complementing protein Thy1"/>
    <property type="match status" value="1"/>
</dbReference>
<accession>G8EY29</accession>
<dbReference type="GO" id="GO:0050797">
    <property type="term" value="F:thymidylate synthase (FAD) activity"/>
    <property type="evidence" value="ECO:0007669"/>
    <property type="project" value="InterPro"/>
</dbReference>
<evidence type="ECO:0000313" key="1">
    <source>
        <dbReference type="EMBL" id="AET72719.1"/>
    </source>
</evidence>
<dbReference type="EMBL" id="JF974299">
    <property type="protein sequence ID" value="AET72719.1"/>
    <property type="molecule type" value="Genomic_DNA"/>
</dbReference>
<dbReference type="InterPro" id="IPR036098">
    <property type="entry name" value="Thymidylate_synthase_ThyX_sf"/>
</dbReference>
<sequence length="241" mass="27930">MQIDPYFQIGVLSQTRDPATLCWQAMHQDYSEGWVFHDEPLSEPDAGDRIVKHLLLGGRGHYGPLEHASITFAVGYFPHSVIQQARTHRVGTSWDVQSMRYTGKRIAAVAEGIVDVEEAFYLRPVGDYTNRQGKRYTYDERLRAKDLQSCEDSARRYKEALDAGISEEHARGVLPFDYRQHFVVTFNLRSLMHFLDLRGKADAQIEIHQMCQMMIPHFEHWIPSVHGWYIKNRWGKARLAP</sequence>
<reference evidence="1 2" key="1">
    <citation type="submission" date="2010-12" db="EMBL/GenBank/DDBJ databases">
        <title>The Genome Sequence of Synechococcus phage S-CAM8 0608SB47.</title>
        <authorList>
            <consortium name="The Broad Institute Genome Sequencing Platform"/>
            <person name="Henn M.R."/>
            <person name="Martiny J."/>
            <person name="Weihe C."/>
            <person name="Levin J."/>
            <person name="Malboeuf C."/>
            <person name="Casali M."/>
            <person name="Russ C."/>
            <person name="Lennon N."/>
            <person name="Chapman S.B."/>
            <person name="Erlich R."/>
            <person name="Young S.K."/>
            <person name="Yandava C."/>
            <person name="Zeng Q."/>
            <person name="Alvarado L."/>
            <person name="Anderson S."/>
            <person name="Berlin A."/>
            <person name="Chen Z."/>
            <person name="Freedman E."/>
            <person name="Gellesch M."/>
            <person name="Goldberg J."/>
            <person name="Green L."/>
            <person name="Griggs A."/>
            <person name="Gujja S."/>
            <person name="Heilman E.R."/>
            <person name="Heiman D."/>
            <person name="Hollinger A."/>
            <person name="Howarth C."/>
            <person name="Larson L."/>
            <person name="Mehta T."/>
            <person name="Pearson M."/>
            <person name="Roberts A."/>
            <person name="Ryan E."/>
            <person name="Saif S."/>
            <person name="Shea T."/>
            <person name="Shenoy N."/>
            <person name="Sisk P."/>
            <person name="Stolte C."/>
            <person name="Sykes S."/>
            <person name="White J."/>
            <person name="Haas B."/>
            <person name="Nusbaum C."/>
            <person name="Birren B."/>
        </authorList>
    </citation>
    <scope>NUCLEOTIDE SEQUENCE [LARGE SCALE GENOMIC DNA]</scope>
    <source>
        <strain evidence="1 2">0608SB47</strain>
    </source>
</reference>
<dbReference type="GO" id="GO:0004799">
    <property type="term" value="F:thymidylate synthase activity"/>
    <property type="evidence" value="ECO:0007669"/>
    <property type="project" value="TreeGrafter"/>
</dbReference>
<dbReference type="PROSITE" id="PS51331">
    <property type="entry name" value="THYX"/>
    <property type="match status" value="1"/>
</dbReference>
<dbReference type="GO" id="GO:0050660">
    <property type="term" value="F:flavin adenine dinucleotide binding"/>
    <property type="evidence" value="ECO:0007669"/>
    <property type="project" value="InterPro"/>
</dbReference>
<name>G8EY29_9CAUD</name>
<dbReference type="PANTHER" id="PTHR34934:SF1">
    <property type="entry name" value="FLAVIN-DEPENDENT THYMIDYLATE SYNTHASE"/>
    <property type="match status" value="1"/>
</dbReference>
<dbReference type="InterPro" id="IPR003669">
    <property type="entry name" value="Thymidylate_synthase_ThyX"/>
</dbReference>
<gene>
    <name evidence="1" type="ORF">SXFG_00169</name>
</gene>
<dbReference type="PANTHER" id="PTHR34934">
    <property type="entry name" value="FLAVIN-DEPENDENT THYMIDYLATE SYNTHASE"/>
    <property type="match status" value="1"/>
</dbReference>
<dbReference type="GO" id="GO:0006231">
    <property type="term" value="P:dTMP biosynthetic process"/>
    <property type="evidence" value="ECO:0007669"/>
    <property type="project" value="InterPro"/>
</dbReference>
<dbReference type="Gene3D" id="3.30.1360.170">
    <property type="match status" value="1"/>
</dbReference>
<dbReference type="GO" id="GO:0070402">
    <property type="term" value="F:NADPH binding"/>
    <property type="evidence" value="ECO:0007669"/>
    <property type="project" value="TreeGrafter"/>
</dbReference>
<proteinExistence type="predicted"/>
<dbReference type="CDD" id="cd20175">
    <property type="entry name" value="ThyX"/>
    <property type="match status" value="1"/>
</dbReference>
<organism evidence="1 2">
    <name type="scientific">Synechococcus phage S-CAM8</name>
    <dbReference type="NCBI Taxonomy" id="754038"/>
    <lineage>
        <taxon>Viruses</taxon>
        <taxon>Duplodnaviria</taxon>
        <taxon>Heunggongvirae</taxon>
        <taxon>Uroviricota</taxon>
        <taxon>Caudoviricetes</taxon>
        <taxon>Pantevenvirales</taxon>
        <taxon>Kyanoviridae</taxon>
        <taxon>Neritesvirus</taxon>
        <taxon>Neritesvirus scam8</taxon>
    </lineage>
</organism>
<protein>
    <submittedName>
        <fullName evidence="1">Thymidylate synthase complementing protein ThyX</fullName>
    </submittedName>
</protein>
<dbReference type="NCBIfam" id="TIGR02170">
    <property type="entry name" value="thyX"/>
    <property type="match status" value="1"/>
</dbReference>